<proteinExistence type="predicted"/>
<sequence>MASQYDNNKTEIVRNITAQKAIYKYRIFMYSLNKDIRQQCFRITKEFLDNEYHNNTTITATERERLLNLGNHWQWAMFENESTNWWSALSFNHSKSLSLMTVIHMWIDDITVFDSEGLETSTLGIR</sequence>
<dbReference type="EMBL" id="MN740535">
    <property type="protein sequence ID" value="QHU32039.1"/>
    <property type="molecule type" value="Genomic_DNA"/>
</dbReference>
<organism evidence="1">
    <name type="scientific">viral metagenome</name>
    <dbReference type="NCBI Taxonomy" id="1070528"/>
    <lineage>
        <taxon>unclassified sequences</taxon>
        <taxon>metagenomes</taxon>
        <taxon>organismal metagenomes</taxon>
    </lineage>
</organism>
<protein>
    <submittedName>
        <fullName evidence="1">Uncharacterized protein</fullName>
    </submittedName>
</protein>
<accession>A0A6C0LMQ1</accession>
<name>A0A6C0LMQ1_9ZZZZ</name>
<dbReference type="AlphaFoldDB" id="A0A6C0LMQ1"/>
<reference evidence="1" key="1">
    <citation type="journal article" date="2020" name="Nature">
        <title>Giant virus diversity and host interactions through global metagenomics.</title>
        <authorList>
            <person name="Schulz F."/>
            <person name="Roux S."/>
            <person name="Paez-Espino D."/>
            <person name="Jungbluth S."/>
            <person name="Walsh D.A."/>
            <person name="Denef V.J."/>
            <person name="McMahon K.D."/>
            <person name="Konstantinidis K.T."/>
            <person name="Eloe-Fadrosh E.A."/>
            <person name="Kyrpides N.C."/>
            <person name="Woyke T."/>
        </authorList>
    </citation>
    <scope>NUCLEOTIDE SEQUENCE</scope>
    <source>
        <strain evidence="1">GVMAG-M-3300027963-41</strain>
    </source>
</reference>
<evidence type="ECO:0000313" key="1">
    <source>
        <dbReference type="EMBL" id="QHU32039.1"/>
    </source>
</evidence>